<dbReference type="GO" id="GO:0016791">
    <property type="term" value="F:phosphatase activity"/>
    <property type="evidence" value="ECO:0007669"/>
    <property type="project" value="TreeGrafter"/>
</dbReference>
<feature type="signal peptide" evidence="2">
    <location>
        <begin position="1"/>
        <end position="18"/>
    </location>
</feature>
<dbReference type="PANTHER" id="PTHR11567:SF19">
    <property type="entry name" value="GH19849P"/>
    <property type="match status" value="1"/>
</dbReference>
<proteinExistence type="inferred from homology"/>
<sequence length="384" mass="43625">MKVLTILVFVGFFNGGFSTQTFNVGSRAVSSLKFLILVSKHGARSPTHTYPRDPYKNINFWPDGAGQLTKEGKRQMYRVGQKLRHLYHGYIGALYENIKVMVQSTLVDRTMASAATLLAGLYPPQAHQLWNPDILWQPVPIYPNLLDKALLTLDPTQCPRYWHEQNISQSILQQQYTANHYPEVYAAITAGSGINMSFPSQMFLLFHNLAAATENGLILPGWAERIFETEMLPLVSRMVRDTTMKNVKMIKILNGPFLDKMVEMMQRRLKQQSEEEDLSVFVHVGHDITLLCLMAALGHHGSNIPWSSTTLLFELHINDALQSKHEIQVLKINGRSNSSNTPEPIEMPFCPTPCDLTSFITHTQKFTTKDWRRECMDMTSPSDL</sequence>
<reference evidence="3" key="1">
    <citation type="submission" date="2015-11" db="EMBL/GenBank/DDBJ databases">
        <title>De novo transcriptome assembly of four potential Pierce s Disease insect vectors from Arizona vineyards.</title>
        <authorList>
            <person name="Tassone E.E."/>
        </authorList>
    </citation>
    <scope>NUCLEOTIDE SEQUENCE</scope>
</reference>
<dbReference type="InterPro" id="IPR029033">
    <property type="entry name" value="His_PPase_superfam"/>
</dbReference>
<evidence type="ECO:0000256" key="1">
    <source>
        <dbReference type="ARBA" id="ARBA00005375"/>
    </source>
</evidence>
<accession>A0A1B6L9I3</accession>
<evidence type="ECO:0000256" key="2">
    <source>
        <dbReference type="SAM" id="SignalP"/>
    </source>
</evidence>
<gene>
    <name evidence="3" type="ORF">g.1229</name>
</gene>
<dbReference type="CDD" id="cd07061">
    <property type="entry name" value="HP_HAP_like"/>
    <property type="match status" value="1"/>
</dbReference>
<protein>
    <recommendedName>
        <fullName evidence="4">Acid phosphatase</fullName>
    </recommendedName>
</protein>
<name>A0A1B6L9I3_9HEMI</name>
<dbReference type="SUPFAM" id="SSF53254">
    <property type="entry name" value="Phosphoglycerate mutase-like"/>
    <property type="match status" value="1"/>
</dbReference>
<comment type="similarity">
    <text evidence="1">Belongs to the histidine acid phosphatase family.</text>
</comment>
<evidence type="ECO:0000313" key="3">
    <source>
        <dbReference type="EMBL" id="JAT20346.1"/>
    </source>
</evidence>
<feature type="chain" id="PRO_5008587197" description="Acid phosphatase" evidence="2">
    <location>
        <begin position="19"/>
        <end position="384"/>
    </location>
</feature>
<organism evidence="3">
    <name type="scientific">Graphocephala atropunctata</name>
    <dbReference type="NCBI Taxonomy" id="36148"/>
    <lineage>
        <taxon>Eukaryota</taxon>
        <taxon>Metazoa</taxon>
        <taxon>Ecdysozoa</taxon>
        <taxon>Arthropoda</taxon>
        <taxon>Hexapoda</taxon>
        <taxon>Insecta</taxon>
        <taxon>Pterygota</taxon>
        <taxon>Neoptera</taxon>
        <taxon>Paraneoptera</taxon>
        <taxon>Hemiptera</taxon>
        <taxon>Auchenorrhyncha</taxon>
        <taxon>Membracoidea</taxon>
        <taxon>Cicadellidae</taxon>
        <taxon>Cicadellinae</taxon>
        <taxon>Cicadellini</taxon>
        <taxon>Graphocephala</taxon>
    </lineage>
</organism>
<dbReference type="PANTHER" id="PTHR11567">
    <property type="entry name" value="ACID PHOSPHATASE-RELATED"/>
    <property type="match status" value="1"/>
</dbReference>
<dbReference type="InterPro" id="IPR050645">
    <property type="entry name" value="Histidine_acid_phosphatase"/>
</dbReference>
<dbReference type="Pfam" id="PF00328">
    <property type="entry name" value="His_Phos_2"/>
    <property type="match status" value="1"/>
</dbReference>
<dbReference type="InterPro" id="IPR000560">
    <property type="entry name" value="His_Pase_clade-2"/>
</dbReference>
<keyword evidence="2" id="KW-0732">Signal</keyword>
<evidence type="ECO:0008006" key="4">
    <source>
        <dbReference type="Google" id="ProtNLM"/>
    </source>
</evidence>
<dbReference type="AlphaFoldDB" id="A0A1B6L9I3"/>
<dbReference type="Gene3D" id="3.40.50.1240">
    <property type="entry name" value="Phosphoglycerate mutase-like"/>
    <property type="match status" value="1"/>
</dbReference>
<dbReference type="EMBL" id="GEBQ01019631">
    <property type="protein sequence ID" value="JAT20346.1"/>
    <property type="molecule type" value="Transcribed_RNA"/>
</dbReference>